<reference evidence="1 2" key="1">
    <citation type="submission" date="2020-04" db="EMBL/GenBank/DDBJ databases">
        <authorList>
            <person name="Doyle D.A."/>
        </authorList>
    </citation>
    <scope>NUCLEOTIDE SEQUENCE [LARGE SCALE GENOMIC DNA]</scope>
    <source>
        <strain evidence="1 2">P21</strain>
    </source>
</reference>
<sequence length="69" mass="8415">MIYKFKPYIWQVGGKFVYSIDNDDNRQYNCPCGFNNFFKVDKNLPFNVILCYNCIKFDIARRTYYEKKC</sequence>
<gene>
    <name evidence="1" type="ORF">HBE96_22005</name>
</gene>
<dbReference type="AlphaFoldDB" id="A0A7Y0EKR4"/>
<name>A0A7Y0EKR4_9CLOT</name>
<comment type="caution">
    <text evidence="1">The sequence shown here is derived from an EMBL/GenBank/DDBJ whole genome shotgun (WGS) entry which is preliminary data.</text>
</comment>
<accession>A0A7Y0EKR4</accession>
<dbReference type="EMBL" id="JABBNI010000063">
    <property type="protein sequence ID" value="NMM65261.1"/>
    <property type="molecule type" value="Genomic_DNA"/>
</dbReference>
<evidence type="ECO:0000313" key="1">
    <source>
        <dbReference type="EMBL" id="NMM65261.1"/>
    </source>
</evidence>
<dbReference type="Gene3D" id="3.60.15.10">
    <property type="entry name" value="Ribonuclease Z/Hydroxyacylglutathione hydrolase-like"/>
    <property type="match status" value="1"/>
</dbReference>
<evidence type="ECO:0000313" key="2">
    <source>
        <dbReference type="Proteomes" id="UP000537131"/>
    </source>
</evidence>
<protein>
    <submittedName>
        <fullName evidence="1">Uncharacterized protein</fullName>
    </submittedName>
</protein>
<keyword evidence="2" id="KW-1185">Reference proteome</keyword>
<reference evidence="1 2" key="2">
    <citation type="submission" date="2020-06" db="EMBL/GenBank/DDBJ databases">
        <title>Complete Genome Sequence of Clostridium muelleri sp. nov. P21T, an Acid-Alcohol Producing Acetogen Isolated from Old Hay.</title>
        <authorList>
            <person name="Duncan K.E."/>
            <person name="Tanner R.S."/>
        </authorList>
    </citation>
    <scope>NUCLEOTIDE SEQUENCE [LARGE SCALE GENOMIC DNA]</scope>
    <source>
        <strain evidence="1 2">P21</strain>
    </source>
</reference>
<dbReference type="Proteomes" id="UP000537131">
    <property type="component" value="Unassembled WGS sequence"/>
</dbReference>
<dbReference type="RefSeq" id="WP_169299841.1">
    <property type="nucleotide sequence ID" value="NZ_JABBNI010000063.1"/>
</dbReference>
<organism evidence="1 2">
    <name type="scientific">Clostridium muellerianum</name>
    <dbReference type="NCBI Taxonomy" id="2716538"/>
    <lineage>
        <taxon>Bacteria</taxon>
        <taxon>Bacillati</taxon>
        <taxon>Bacillota</taxon>
        <taxon>Clostridia</taxon>
        <taxon>Eubacteriales</taxon>
        <taxon>Clostridiaceae</taxon>
        <taxon>Clostridium</taxon>
    </lineage>
</organism>
<dbReference type="InterPro" id="IPR036866">
    <property type="entry name" value="RibonucZ/Hydroxyglut_hydro"/>
</dbReference>
<proteinExistence type="predicted"/>